<accession>A0ABV8QGW0</accession>
<proteinExistence type="predicted"/>
<reference evidence="2" key="1">
    <citation type="journal article" date="2019" name="Int. J. Syst. Evol. Microbiol.">
        <title>The Global Catalogue of Microorganisms (GCM) 10K type strain sequencing project: providing services to taxonomists for standard genome sequencing and annotation.</title>
        <authorList>
            <consortium name="The Broad Institute Genomics Platform"/>
            <consortium name="The Broad Institute Genome Sequencing Center for Infectious Disease"/>
            <person name="Wu L."/>
            <person name="Ma J."/>
        </authorList>
    </citation>
    <scope>NUCLEOTIDE SEQUENCE [LARGE SCALE GENOMIC DNA]</scope>
    <source>
        <strain evidence="2">CECT 7297</strain>
    </source>
</reference>
<evidence type="ECO:0000313" key="1">
    <source>
        <dbReference type="EMBL" id="MFC4259632.1"/>
    </source>
</evidence>
<dbReference type="EMBL" id="JBHSDI010000014">
    <property type="protein sequence ID" value="MFC4259632.1"/>
    <property type="molecule type" value="Genomic_DNA"/>
</dbReference>
<protein>
    <submittedName>
        <fullName evidence="1">Uncharacterized protein</fullName>
    </submittedName>
</protein>
<sequence length="170" mass="19226">MDAPRAEATLEGRRLYDRDHDSYHYYEIEGVICTVNEHCTLEQVALFNRMHPAPGTFSSTTPVVSGQLGMASLGYEGTKLDDFGPIIHQVSNDGLTVVNITAEGHRLYPGYVRRTVFRKGDDIYIRTVGEGIGAMPRINEDFASVLWNGLVNSHIRYRINLQYRVKQHAR</sequence>
<keyword evidence="2" id="KW-1185">Reference proteome</keyword>
<name>A0ABV8QGW0_9GAMM</name>
<dbReference type="RefSeq" id="WP_379887355.1">
    <property type="nucleotide sequence ID" value="NZ_JBHSDI010000014.1"/>
</dbReference>
<dbReference type="Proteomes" id="UP001595798">
    <property type="component" value="Unassembled WGS sequence"/>
</dbReference>
<organism evidence="1 2">
    <name type="scientific">Marinobacter lacisalsi</name>
    <dbReference type="NCBI Taxonomy" id="475979"/>
    <lineage>
        <taxon>Bacteria</taxon>
        <taxon>Pseudomonadati</taxon>
        <taxon>Pseudomonadota</taxon>
        <taxon>Gammaproteobacteria</taxon>
        <taxon>Pseudomonadales</taxon>
        <taxon>Marinobacteraceae</taxon>
        <taxon>Marinobacter</taxon>
    </lineage>
</organism>
<gene>
    <name evidence="1" type="ORF">ACFOZ5_11380</name>
</gene>
<comment type="caution">
    <text evidence="1">The sequence shown here is derived from an EMBL/GenBank/DDBJ whole genome shotgun (WGS) entry which is preliminary data.</text>
</comment>
<evidence type="ECO:0000313" key="2">
    <source>
        <dbReference type="Proteomes" id="UP001595798"/>
    </source>
</evidence>